<comment type="caution">
    <text evidence="1">The sequence shown here is derived from an EMBL/GenBank/DDBJ whole genome shotgun (WGS) entry which is preliminary data.</text>
</comment>
<dbReference type="Proteomes" id="UP000318102">
    <property type="component" value="Unassembled WGS sequence"/>
</dbReference>
<reference evidence="1 2" key="1">
    <citation type="submission" date="2019-07" db="EMBL/GenBank/DDBJ databases">
        <authorList>
            <person name="Kim J."/>
        </authorList>
    </citation>
    <scope>NUCLEOTIDE SEQUENCE [LARGE SCALE GENOMIC DNA]</scope>
    <source>
        <strain evidence="1 2">N4</strain>
    </source>
</reference>
<dbReference type="AlphaFoldDB" id="A0A559IVN9"/>
<evidence type="ECO:0000313" key="1">
    <source>
        <dbReference type="EMBL" id="TVX91656.1"/>
    </source>
</evidence>
<dbReference type="InterPro" id="IPR016024">
    <property type="entry name" value="ARM-type_fold"/>
</dbReference>
<protein>
    <submittedName>
        <fullName evidence="1">HEAT repeat domain-containing protein</fullName>
    </submittedName>
</protein>
<gene>
    <name evidence="1" type="ORF">FPZ44_00435</name>
</gene>
<accession>A0A559IVN9</accession>
<name>A0A559IVN9_9BACL</name>
<dbReference type="RefSeq" id="WP_144986367.1">
    <property type="nucleotide sequence ID" value="NZ_VNJK01000001.1"/>
</dbReference>
<keyword evidence="2" id="KW-1185">Reference proteome</keyword>
<dbReference type="EMBL" id="VNJK01000001">
    <property type="protein sequence ID" value="TVX91656.1"/>
    <property type="molecule type" value="Genomic_DNA"/>
</dbReference>
<dbReference type="SUPFAM" id="SSF48371">
    <property type="entry name" value="ARM repeat"/>
    <property type="match status" value="1"/>
</dbReference>
<proteinExistence type="predicted"/>
<organism evidence="1 2">
    <name type="scientific">Paenibacillus agilis</name>
    <dbReference type="NCBI Taxonomy" id="3020863"/>
    <lineage>
        <taxon>Bacteria</taxon>
        <taxon>Bacillati</taxon>
        <taxon>Bacillota</taxon>
        <taxon>Bacilli</taxon>
        <taxon>Bacillales</taxon>
        <taxon>Paenibacillaceae</taxon>
        <taxon>Paenibacillus</taxon>
    </lineage>
</organism>
<dbReference type="Gene3D" id="1.25.10.10">
    <property type="entry name" value="Leucine-rich Repeat Variant"/>
    <property type="match status" value="1"/>
</dbReference>
<evidence type="ECO:0000313" key="2">
    <source>
        <dbReference type="Proteomes" id="UP000318102"/>
    </source>
</evidence>
<sequence length="112" mass="11866">MSKEKLIELLDREEPDYKAAAALGPEIIPVLLDLTKRGDPRIAPRAVYTAGLLQDANAIEVLKEGANSSLADIRVAAAATLRKVTGMGDSDLLNTLLNDSDPGVRKVASKGL</sequence>
<dbReference type="OrthoDB" id="979426at2"/>
<dbReference type="InterPro" id="IPR011989">
    <property type="entry name" value="ARM-like"/>
</dbReference>